<dbReference type="EMBL" id="CP015199">
    <property type="protein sequence ID" value="ANF52613.1"/>
    <property type="molecule type" value="Genomic_DNA"/>
</dbReference>
<dbReference type="Gene3D" id="3.40.30.10">
    <property type="entry name" value="Glutaredoxin"/>
    <property type="match status" value="1"/>
</dbReference>
<dbReference type="PROSITE" id="PS00194">
    <property type="entry name" value="THIOREDOXIN_1"/>
    <property type="match status" value="1"/>
</dbReference>
<dbReference type="GO" id="GO:0016491">
    <property type="term" value="F:oxidoreductase activity"/>
    <property type="evidence" value="ECO:0007669"/>
    <property type="project" value="InterPro"/>
</dbReference>
<keyword evidence="4" id="KW-1185">Reference proteome</keyword>
<evidence type="ECO:0000313" key="3">
    <source>
        <dbReference type="EMBL" id="ANF52613.1"/>
    </source>
</evidence>
<dbReference type="InterPro" id="IPR000866">
    <property type="entry name" value="AhpC/TSA"/>
</dbReference>
<dbReference type="InterPro" id="IPR017937">
    <property type="entry name" value="Thioredoxin_CS"/>
</dbReference>
<protein>
    <submittedName>
        <fullName evidence="3">Redoxin</fullName>
    </submittedName>
</protein>
<dbReference type="PANTHER" id="PTHR42852">
    <property type="entry name" value="THIOL:DISULFIDE INTERCHANGE PROTEIN DSBE"/>
    <property type="match status" value="1"/>
</dbReference>
<dbReference type="OrthoDB" id="9815205at2"/>
<dbReference type="RefSeq" id="WP_066758590.1">
    <property type="nucleotide sequence ID" value="NZ_CP015199.1"/>
</dbReference>
<evidence type="ECO:0000256" key="1">
    <source>
        <dbReference type="ARBA" id="ARBA00023284"/>
    </source>
</evidence>
<dbReference type="InterPro" id="IPR013766">
    <property type="entry name" value="Thioredoxin_domain"/>
</dbReference>
<evidence type="ECO:0000313" key="4">
    <source>
        <dbReference type="Proteomes" id="UP000077824"/>
    </source>
</evidence>
<dbReference type="KEGG" id="chh:A0O34_19775"/>
<name>A0A172Y016_9FLAO</name>
<dbReference type="PANTHER" id="PTHR42852:SF13">
    <property type="entry name" value="PROTEIN DIPZ"/>
    <property type="match status" value="1"/>
</dbReference>
<organism evidence="3 4">
    <name type="scientific">Chryseobacterium glaciei</name>
    <dbReference type="NCBI Taxonomy" id="1685010"/>
    <lineage>
        <taxon>Bacteria</taxon>
        <taxon>Pseudomonadati</taxon>
        <taxon>Bacteroidota</taxon>
        <taxon>Flavobacteriia</taxon>
        <taxon>Flavobacteriales</taxon>
        <taxon>Weeksellaceae</taxon>
        <taxon>Chryseobacterium group</taxon>
        <taxon>Chryseobacterium</taxon>
    </lineage>
</organism>
<feature type="domain" description="Thioredoxin" evidence="2">
    <location>
        <begin position="40"/>
        <end position="187"/>
    </location>
</feature>
<dbReference type="GO" id="GO:0016209">
    <property type="term" value="F:antioxidant activity"/>
    <property type="evidence" value="ECO:0007669"/>
    <property type="project" value="InterPro"/>
</dbReference>
<dbReference type="InterPro" id="IPR050553">
    <property type="entry name" value="Thioredoxin_ResA/DsbE_sf"/>
</dbReference>
<dbReference type="PROSITE" id="PS51257">
    <property type="entry name" value="PROKAR_LIPOPROTEIN"/>
    <property type="match status" value="1"/>
</dbReference>
<dbReference type="AlphaFoldDB" id="A0A172Y016"/>
<gene>
    <name evidence="3" type="ORF">A0O34_19775</name>
</gene>
<sequence length="187" mass="21066">MRKIILSTLVLVALSSCKKESQKTDENAVTEDSVTVSQNTEPASPALALKVLTTQQASDFLKTKNDTLYVTNFFATWCGPCVREIPHFKEKITELKGKPVKITFVSVDNKDVWNTDVPRFVNEQGISENTLLLDGKLLDANFFKSNFTKWDGGAIPFTFMRKGDKTDEYLGMITPELLDSKIKFFLK</sequence>
<dbReference type="PROSITE" id="PS51352">
    <property type="entry name" value="THIOREDOXIN_2"/>
    <property type="match status" value="1"/>
</dbReference>
<dbReference type="CDD" id="cd02966">
    <property type="entry name" value="TlpA_like_family"/>
    <property type="match status" value="1"/>
</dbReference>
<dbReference type="STRING" id="1685010.A0O34_19775"/>
<proteinExistence type="predicted"/>
<dbReference type="Proteomes" id="UP000077824">
    <property type="component" value="Chromosome"/>
</dbReference>
<dbReference type="Pfam" id="PF00578">
    <property type="entry name" value="AhpC-TSA"/>
    <property type="match status" value="1"/>
</dbReference>
<dbReference type="SUPFAM" id="SSF52833">
    <property type="entry name" value="Thioredoxin-like"/>
    <property type="match status" value="1"/>
</dbReference>
<evidence type="ECO:0000259" key="2">
    <source>
        <dbReference type="PROSITE" id="PS51352"/>
    </source>
</evidence>
<reference evidence="3 4" key="1">
    <citation type="submission" date="2016-04" db="EMBL/GenBank/DDBJ databases">
        <title>Complete Genome Sequence of Chryseobacterium sp. IHBB 10212.</title>
        <authorList>
            <person name="Pal M."/>
            <person name="Swarnkar M.K."/>
            <person name="Kaushal K."/>
            <person name="Chhibber S."/>
            <person name="Singh A.K."/>
            <person name="Gulati A."/>
        </authorList>
    </citation>
    <scope>NUCLEOTIDE SEQUENCE [LARGE SCALE GENOMIC DNA]</scope>
    <source>
        <strain evidence="3 4">IHBB 10212</strain>
    </source>
</reference>
<keyword evidence="1" id="KW-0676">Redox-active center</keyword>
<accession>A0A172Y016</accession>
<dbReference type="InterPro" id="IPR036249">
    <property type="entry name" value="Thioredoxin-like_sf"/>
</dbReference>